<dbReference type="PANTHER" id="PTHR36110">
    <property type="entry name" value="RING-CLEAVING DIOXYGENASE MHQE-RELATED"/>
    <property type="match status" value="1"/>
</dbReference>
<dbReference type="AlphaFoldDB" id="A0A7Z7QPP2"/>
<dbReference type="SUPFAM" id="SSF54593">
    <property type="entry name" value="Glyoxalase/Bleomycin resistance protein/Dihydroxybiphenyl dioxygenase"/>
    <property type="match status" value="1"/>
</dbReference>
<dbReference type="PANTHER" id="PTHR36110:SF4">
    <property type="entry name" value="RING-CLEAVING DIOXYGENASE MHQA-RELATED"/>
    <property type="match status" value="1"/>
</dbReference>
<evidence type="ECO:0000313" key="3">
    <source>
        <dbReference type="Proteomes" id="UP000264146"/>
    </source>
</evidence>
<protein>
    <submittedName>
        <fullName evidence="2">Glyoxalase family protein</fullName>
    </submittedName>
</protein>
<proteinExistence type="predicted"/>
<dbReference type="GeneID" id="93790127"/>
<evidence type="ECO:0000313" key="1">
    <source>
        <dbReference type="EMBL" id="CAD7359778.1"/>
    </source>
</evidence>
<reference evidence="2" key="1">
    <citation type="submission" date="2018-06" db="EMBL/GenBank/DDBJ databases">
        <authorList>
            <consortium name="Pathogen Informatics"/>
            <person name="Doyle S."/>
        </authorList>
    </citation>
    <scope>NUCLEOTIDE SEQUENCE [LARGE SCALE GENOMIC DNA]</scope>
    <source>
        <strain evidence="2">NCTC12218</strain>
    </source>
</reference>
<evidence type="ECO:0000313" key="2">
    <source>
        <dbReference type="EMBL" id="SUM88946.1"/>
    </source>
</evidence>
<gene>
    <name evidence="2" type="ORF">NCTC12218_01439</name>
</gene>
<organism evidence="2">
    <name type="scientific">Staphylococcus schleiferi</name>
    <dbReference type="NCBI Taxonomy" id="1295"/>
    <lineage>
        <taxon>Bacteria</taxon>
        <taxon>Bacillati</taxon>
        <taxon>Bacillota</taxon>
        <taxon>Bacilli</taxon>
        <taxon>Bacillales</taxon>
        <taxon>Staphylococcaceae</taxon>
        <taxon>Staphylococcus</taxon>
    </lineage>
</organism>
<dbReference type="RefSeq" id="WP_016425061.1">
    <property type="nucleotide sequence ID" value="NZ_CABKRV010000001.1"/>
</dbReference>
<sequence>MSHIRSITLATENIDKTIDLFHNVLGMTYQKKNNTVQFGDAAINPGTRIQFVEVNQPIQQEHQHFQLIGLRTPSDEGIREYEDIFHQHRLDYQEPTFMNGHSHLAFYDSNEQRFDIFSNENNTGVGLGIPNEESTVNPLHQLQGVGPVIIKTNELMITIALLTQIFNFEVFAEYVTPQTQIRTVVLQSQNGGLGAEIHVFESAETVILPEYGIVEQVEFTAQNMSEFNDAINKLKAHQMPYEILKNDQQHTRSIRINDANGISYILTLEQQEEG</sequence>
<accession>A0A7Z7QPP2</accession>
<name>A0A7Z7QPP2_STASC</name>
<dbReference type="InterPro" id="IPR052537">
    <property type="entry name" value="Extradiol_RC_dioxygenase"/>
</dbReference>
<dbReference type="InterPro" id="IPR029068">
    <property type="entry name" value="Glyas_Bleomycin-R_OHBP_Dase"/>
</dbReference>
<dbReference type="EMBL" id="LR962863">
    <property type="protein sequence ID" value="CAD7359778.1"/>
    <property type="molecule type" value="Genomic_DNA"/>
</dbReference>
<reference evidence="1 3" key="2">
    <citation type="submission" date="2020-11" db="EMBL/GenBank/DDBJ databases">
        <authorList>
            <consortium name="Pathogen Informatics"/>
        </authorList>
    </citation>
    <scope>NUCLEOTIDE SEQUENCE [LARGE SCALE GENOMIC DNA]</scope>
    <source>
        <strain evidence="1 3">NCTC12218</strain>
    </source>
</reference>
<dbReference type="Gene3D" id="3.10.180.10">
    <property type="entry name" value="2,3-Dihydroxybiphenyl 1,2-Dioxygenase, domain 1"/>
    <property type="match status" value="2"/>
</dbReference>
<dbReference type="EMBL" id="UHEF01000001">
    <property type="protein sequence ID" value="SUM88946.1"/>
    <property type="molecule type" value="Genomic_DNA"/>
</dbReference>
<dbReference type="Proteomes" id="UP000264146">
    <property type="component" value="Chromosome"/>
</dbReference>